<gene>
    <name evidence="1" type="ORF">BEN47_07705</name>
</gene>
<name>A0A1G1TEH2_9BACT</name>
<keyword evidence="2" id="KW-1185">Reference proteome</keyword>
<reference evidence="1 2" key="1">
    <citation type="submission" date="2016-08" db="EMBL/GenBank/DDBJ databases">
        <title>Hymenobacter coccineus sp. nov., Hymenobacter lapidarius sp. nov. and Hymenobacter glacialis sp. nov., isolated from Antarctic soil.</title>
        <authorList>
            <person name="Sedlacek I."/>
            <person name="Kralova S."/>
            <person name="Kyrova K."/>
            <person name="Maslanova I."/>
            <person name="Stankova E."/>
            <person name="Vrbovska V."/>
            <person name="Nemec M."/>
            <person name="Bartak M."/>
            <person name="Svec P."/>
            <person name="Busse H.-J."/>
            <person name="Pantucek R."/>
        </authorList>
    </citation>
    <scope>NUCLEOTIDE SEQUENCE [LARGE SCALE GENOMIC DNA]</scope>
    <source>
        <strain evidence="1 2">CCM 8643</strain>
    </source>
</reference>
<proteinExistence type="predicted"/>
<evidence type="ECO:0008006" key="3">
    <source>
        <dbReference type="Google" id="ProtNLM"/>
    </source>
</evidence>
<sequence length="866" mass="94737">MRWVLGGLGLVLLALVALQFLDPWLRRTLEKQVAKQTQGQYRLQVGELHTSLWQRAVRLQNVRLRPAAQVADTLPRVRLDVARLNVTGIGLLALLRKGVVPIDSVVLDSTRIEVLALASKPTKNAGQPLHKRLPLQLKGIEIGYVGLLHTRASYLPQARTTVQFERADLSAQGLLISAAGAADTQRLAYAADWRLRVLRGQGRASGHALAVAGLHLATAGKLLLVDSLRIRPTDPQTATQPQVSLMLARLRLTGLDAPKLRQRRFQADSLLLQGPQLSATLPGTSTQNSKSGSSFLRQVDLAHVAVRRGYLRLKGSVGEPTVRDIAVSGTALHLDSTLVPGAGSILFARAWDVALGRSNATVAAHAVTLESLHLSTKAGTFSLRSVRIRPPTPGQGPAGTVKVDLTLPQLALTGFDAAALQQRQLFQAQNLLLEGAKLKFTPPAKSPPPVWKMLLTVARRTELAHLGVRNAELRIGGLRHSPEVHGLNLTGRAIRIDSLAALEPRRIAYARAWQASSGLIAAPFDPPYYRASSQRARLDTDAKTFQFEQMALTPKYSAVGMNLHKGYQAPAVTIKLASLAFSGLDFAGLVRRADVRVARVVAQSPVVTIASDGRGSINPNWSKISPEEMIKLPVVVDVRRFDLRNGNLYSKYRSPLTPTPGTLSINRFTGSFYNLSNDRKRQTAATPLTGRATTYLQNRCRLDAQVSMYLLDPRGRHRVWGAFGPGPFAMLNSMTVPTRLVKFKSGQVRRLRFDLQADRKGVTGTMTTEYSGLELSLLSYKQEEIKKTLFSRLKSKVVNAVVIRDQNPRKGGRVVTGEMTSTREPRFSVFTLWRQGIVSGLFHNVGVPQPLAQKLSESKDEAPLPK</sequence>
<dbReference type="AlphaFoldDB" id="A0A1G1TEH2"/>
<organism evidence="1 2">
    <name type="scientific">Hymenobacter lapidarius</name>
    <dbReference type="NCBI Taxonomy" id="1908237"/>
    <lineage>
        <taxon>Bacteria</taxon>
        <taxon>Pseudomonadati</taxon>
        <taxon>Bacteroidota</taxon>
        <taxon>Cytophagia</taxon>
        <taxon>Cytophagales</taxon>
        <taxon>Hymenobacteraceae</taxon>
        <taxon>Hymenobacter</taxon>
    </lineage>
</organism>
<evidence type="ECO:0000313" key="2">
    <source>
        <dbReference type="Proteomes" id="UP000176294"/>
    </source>
</evidence>
<dbReference type="EMBL" id="MDZB01000033">
    <property type="protein sequence ID" value="OGX89273.1"/>
    <property type="molecule type" value="Genomic_DNA"/>
</dbReference>
<accession>A0A1G1TEH2</accession>
<dbReference type="STRING" id="1908237.BEN47_07705"/>
<protein>
    <recommendedName>
        <fullName evidence="3">AsmA-like C-terminal domain-containing protein</fullName>
    </recommendedName>
</protein>
<evidence type="ECO:0000313" key="1">
    <source>
        <dbReference type="EMBL" id="OGX89273.1"/>
    </source>
</evidence>
<comment type="caution">
    <text evidence="1">The sequence shown here is derived from an EMBL/GenBank/DDBJ whole genome shotgun (WGS) entry which is preliminary data.</text>
</comment>
<dbReference type="Proteomes" id="UP000176294">
    <property type="component" value="Unassembled WGS sequence"/>
</dbReference>